<dbReference type="NCBIfam" id="TIGR00730">
    <property type="entry name" value="Rossman fold protein, TIGR00730 family"/>
    <property type="match status" value="1"/>
</dbReference>
<evidence type="ECO:0000256" key="3">
    <source>
        <dbReference type="ARBA" id="ARBA00031983"/>
    </source>
</evidence>
<reference evidence="4 5" key="1">
    <citation type="submission" date="2016-04" db="EMBL/GenBank/DDBJ databases">
        <title>Draft Genome Sequences of Staphylococcus capitis Strain H36, S. capitis Strain H65, S. cohnii Strain H62, S. hominis Strain H69, Mycobacterium iranicum Strain H39, Plantibacter sp. Strain H53, Pseudomonas oryzihabitans Strain H72, and Microbacterium sp. Strain H83, isolated from residential settings.</title>
        <authorList>
            <person name="Lymperopoulou D."/>
            <person name="Adams R.I."/>
            <person name="Lindow S."/>
            <person name="Coil D.A."/>
            <person name="Jospin G."/>
            <person name="Eisen J.A."/>
        </authorList>
    </citation>
    <scope>NUCLEOTIDE SEQUENCE [LARGE SCALE GENOMIC DNA]</scope>
    <source>
        <strain evidence="4 5">H72</strain>
    </source>
</reference>
<dbReference type="PANTHER" id="PTHR43393:SF2">
    <property type="entry name" value="CYTOKININ RIBOSIDE 5'-MONOPHOSPHATE PHOSPHORIBOHYDROLASE"/>
    <property type="match status" value="1"/>
</dbReference>
<comment type="catalytic activity">
    <reaction evidence="1">
        <text>AMP + H2O = D-ribose 5-phosphate + adenine</text>
        <dbReference type="Rhea" id="RHEA:20129"/>
        <dbReference type="ChEBI" id="CHEBI:15377"/>
        <dbReference type="ChEBI" id="CHEBI:16708"/>
        <dbReference type="ChEBI" id="CHEBI:78346"/>
        <dbReference type="ChEBI" id="CHEBI:456215"/>
        <dbReference type="EC" id="3.2.2.4"/>
    </reaction>
</comment>
<sequence length="359" mass="40373">MTEDNDDSYLARHVEPSAADLGQRIDELLEHALPGGSPNLGLYREMLVTVVRMAQTNPARWDAKIMLQTLKELEQAFRTLERFRRRRKVTVFGSARTRIDHGLYTLARELGSALARRDMMVITGGGAGIMGAAHEGAGPEASLGFNITLPFEQRANPTIEGTDHLLSFHFFYVRKLFFLKEADALVLCPGGFGTLDETFEVLTLIQTGKSPLVPLVLLDTPDGHFWDDTLAYLEHNLLDEGYILPADLKLVRLVRSPEAAAAEIERFYGNYHSTRRRDGLLHIRLKHAVTPACLEQLGRDFGDLCRTPGFTQLAPGEGQADEAEFAHLTRLTFDFHGRHYGRLRELVDELNRPEHWLST</sequence>
<dbReference type="InterPro" id="IPR052341">
    <property type="entry name" value="LOG_family_nucleotidases"/>
</dbReference>
<dbReference type="GO" id="GO:0009691">
    <property type="term" value="P:cytokinin biosynthetic process"/>
    <property type="evidence" value="ECO:0007669"/>
    <property type="project" value="InterPro"/>
</dbReference>
<dbReference type="Pfam" id="PF03641">
    <property type="entry name" value="Lysine_decarbox"/>
    <property type="match status" value="1"/>
</dbReference>
<accession>A0A178LMI1</accession>
<evidence type="ECO:0000256" key="1">
    <source>
        <dbReference type="ARBA" id="ARBA00000274"/>
    </source>
</evidence>
<dbReference type="EMBL" id="LWCR01000001">
    <property type="protein sequence ID" value="OAN32379.1"/>
    <property type="molecule type" value="Genomic_DNA"/>
</dbReference>
<dbReference type="RefSeq" id="WP_064306742.1">
    <property type="nucleotide sequence ID" value="NZ_LWCR01000001.1"/>
</dbReference>
<name>A0A178LMI1_9PSED</name>
<evidence type="ECO:0000313" key="5">
    <source>
        <dbReference type="Proteomes" id="UP000078356"/>
    </source>
</evidence>
<protein>
    <recommendedName>
        <fullName evidence="3">AMP nucleosidase</fullName>
        <ecNumber evidence="2">3.2.2.4</ecNumber>
    </recommendedName>
    <alternativeName>
        <fullName evidence="3">AMP nucleosidase</fullName>
    </alternativeName>
</protein>
<dbReference type="PANTHER" id="PTHR43393">
    <property type="entry name" value="CYTOKININ RIBOSIDE 5'-MONOPHOSPHATE PHOSPHORIBOHYDROLASE"/>
    <property type="match status" value="1"/>
</dbReference>
<dbReference type="SUPFAM" id="SSF102405">
    <property type="entry name" value="MCP/YpsA-like"/>
    <property type="match status" value="1"/>
</dbReference>
<organism evidence="4 5">
    <name type="scientific">Pseudomonas oryzihabitans</name>
    <dbReference type="NCBI Taxonomy" id="47885"/>
    <lineage>
        <taxon>Bacteria</taxon>
        <taxon>Pseudomonadati</taxon>
        <taxon>Pseudomonadota</taxon>
        <taxon>Gammaproteobacteria</taxon>
        <taxon>Pseudomonadales</taxon>
        <taxon>Pseudomonadaceae</taxon>
        <taxon>Pseudomonas</taxon>
    </lineage>
</organism>
<dbReference type="Proteomes" id="UP000078356">
    <property type="component" value="Unassembled WGS sequence"/>
</dbReference>
<gene>
    <name evidence="4" type="ORF">A4V15_01350</name>
</gene>
<dbReference type="Gene3D" id="3.40.50.450">
    <property type="match status" value="1"/>
</dbReference>
<dbReference type="InterPro" id="IPR031100">
    <property type="entry name" value="LOG_fam"/>
</dbReference>
<dbReference type="EC" id="3.2.2.4" evidence="2"/>
<dbReference type="InterPro" id="IPR005269">
    <property type="entry name" value="LOG"/>
</dbReference>
<evidence type="ECO:0000256" key="2">
    <source>
        <dbReference type="ARBA" id="ARBA00011985"/>
    </source>
</evidence>
<dbReference type="AlphaFoldDB" id="A0A178LMI1"/>
<proteinExistence type="predicted"/>
<dbReference type="GO" id="GO:0005829">
    <property type="term" value="C:cytosol"/>
    <property type="evidence" value="ECO:0007669"/>
    <property type="project" value="TreeGrafter"/>
</dbReference>
<evidence type="ECO:0000313" key="4">
    <source>
        <dbReference type="EMBL" id="OAN32379.1"/>
    </source>
</evidence>
<comment type="caution">
    <text evidence="4">The sequence shown here is derived from an EMBL/GenBank/DDBJ whole genome shotgun (WGS) entry which is preliminary data.</text>
</comment>
<dbReference type="OrthoDB" id="9801098at2"/>
<dbReference type="GO" id="GO:0008714">
    <property type="term" value="F:AMP nucleosidase activity"/>
    <property type="evidence" value="ECO:0007669"/>
    <property type="project" value="UniProtKB-EC"/>
</dbReference>